<feature type="compositionally biased region" description="Low complexity" evidence="1">
    <location>
        <begin position="177"/>
        <end position="196"/>
    </location>
</feature>
<dbReference type="Proteomes" id="UP001055712">
    <property type="component" value="Unassembled WGS sequence"/>
</dbReference>
<gene>
    <name evidence="3" type="ORF">D9Q98_010073</name>
</gene>
<dbReference type="InterPro" id="IPR050730">
    <property type="entry name" value="UBX_domain-protein"/>
</dbReference>
<dbReference type="Gene3D" id="1.10.8.10">
    <property type="entry name" value="DNA helicase RuvA subunit, C-terminal domain"/>
    <property type="match status" value="1"/>
</dbReference>
<proteinExistence type="predicted"/>
<dbReference type="SMART" id="SM00166">
    <property type="entry name" value="UBX"/>
    <property type="match status" value="1"/>
</dbReference>
<feature type="compositionally biased region" description="Basic and acidic residues" evidence="1">
    <location>
        <begin position="156"/>
        <end position="165"/>
    </location>
</feature>
<dbReference type="PANTHER" id="PTHR23322">
    <property type="entry name" value="FAS-ASSOCIATED PROTEIN"/>
    <property type="match status" value="1"/>
</dbReference>
<accession>A0A9D4YWT7</accession>
<feature type="domain" description="UBX" evidence="2">
    <location>
        <begin position="344"/>
        <end position="426"/>
    </location>
</feature>
<feature type="region of interest" description="Disordered" evidence="1">
    <location>
        <begin position="112"/>
        <end position="348"/>
    </location>
</feature>
<dbReference type="GO" id="GO:0043130">
    <property type="term" value="F:ubiquitin binding"/>
    <property type="evidence" value="ECO:0007669"/>
    <property type="project" value="TreeGrafter"/>
</dbReference>
<dbReference type="OrthoDB" id="1920064at2759"/>
<dbReference type="InterPro" id="IPR029071">
    <property type="entry name" value="Ubiquitin-like_domsf"/>
</dbReference>
<dbReference type="InterPro" id="IPR009060">
    <property type="entry name" value="UBA-like_sf"/>
</dbReference>
<evidence type="ECO:0000313" key="3">
    <source>
        <dbReference type="EMBL" id="KAI3429760.1"/>
    </source>
</evidence>
<feature type="compositionally biased region" description="Basic and acidic residues" evidence="1">
    <location>
        <begin position="314"/>
        <end position="338"/>
    </location>
</feature>
<dbReference type="InterPro" id="IPR001012">
    <property type="entry name" value="UBX_dom"/>
</dbReference>
<dbReference type="SUPFAM" id="SSF46934">
    <property type="entry name" value="UBA-like"/>
    <property type="match status" value="1"/>
</dbReference>
<dbReference type="SUPFAM" id="SSF54236">
    <property type="entry name" value="Ubiquitin-like"/>
    <property type="match status" value="1"/>
</dbReference>
<protein>
    <recommendedName>
        <fullName evidence="2">UBX domain-containing protein</fullName>
    </recommendedName>
</protein>
<organism evidence="3 4">
    <name type="scientific">Chlorella vulgaris</name>
    <name type="common">Green alga</name>
    <dbReference type="NCBI Taxonomy" id="3077"/>
    <lineage>
        <taxon>Eukaryota</taxon>
        <taxon>Viridiplantae</taxon>
        <taxon>Chlorophyta</taxon>
        <taxon>core chlorophytes</taxon>
        <taxon>Trebouxiophyceae</taxon>
        <taxon>Chlorellales</taxon>
        <taxon>Chlorellaceae</taxon>
        <taxon>Chlorella clade</taxon>
        <taxon>Chlorella</taxon>
    </lineage>
</organism>
<dbReference type="CDD" id="cd01767">
    <property type="entry name" value="UBX"/>
    <property type="match status" value="1"/>
</dbReference>
<dbReference type="CDD" id="cd14273">
    <property type="entry name" value="UBA_TAP-C_like"/>
    <property type="match status" value="1"/>
</dbReference>
<dbReference type="Pfam" id="PF00789">
    <property type="entry name" value="UBX"/>
    <property type="match status" value="1"/>
</dbReference>
<feature type="compositionally biased region" description="Polar residues" evidence="1">
    <location>
        <begin position="75"/>
        <end position="85"/>
    </location>
</feature>
<feature type="region of interest" description="Disordered" evidence="1">
    <location>
        <begin position="48"/>
        <end position="99"/>
    </location>
</feature>
<dbReference type="EMBL" id="SIDB01000008">
    <property type="protein sequence ID" value="KAI3429760.1"/>
    <property type="molecule type" value="Genomic_DNA"/>
</dbReference>
<dbReference type="PROSITE" id="PS50033">
    <property type="entry name" value="UBX"/>
    <property type="match status" value="1"/>
</dbReference>
<dbReference type="AlphaFoldDB" id="A0A9D4YWT7"/>
<reference evidence="3" key="2">
    <citation type="submission" date="2020-11" db="EMBL/GenBank/DDBJ databases">
        <authorList>
            <person name="Cecchin M."/>
            <person name="Marcolungo L."/>
            <person name="Rossato M."/>
            <person name="Girolomoni L."/>
            <person name="Cosentino E."/>
            <person name="Cuine S."/>
            <person name="Li-Beisson Y."/>
            <person name="Delledonne M."/>
            <person name="Ballottari M."/>
        </authorList>
    </citation>
    <scope>NUCLEOTIDE SEQUENCE</scope>
    <source>
        <strain evidence="3">211/11P</strain>
        <tissue evidence="3">Whole cell</tissue>
    </source>
</reference>
<evidence type="ECO:0000256" key="1">
    <source>
        <dbReference type="SAM" id="MobiDB-lite"/>
    </source>
</evidence>
<reference evidence="3" key="1">
    <citation type="journal article" date="2019" name="Plant J.">
        <title>Chlorella vulgaris genome assembly and annotation reveals the molecular basis for metabolic acclimation to high light conditions.</title>
        <authorList>
            <person name="Cecchin M."/>
            <person name="Marcolungo L."/>
            <person name="Rossato M."/>
            <person name="Girolomoni L."/>
            <person name="Cosentino E."/>
            <person name="Cuine S."/>
            <person name="Li-Beisson Y."/>
            <person name="Delledonne M."/>
            <person name="Ballottari M."/>
        </authorList>
    </citation>
    <scope>NUCLEOTIDE SEQUENCE</scope>
    <source>
        <strain evidence="3">211/11P</strain>
    </source>
</reference>
<feature type="compositionally biased region" description="Gly residues" evidence="1">
    <location>
        <begin position="137"/>
        <end position="146"/>
    </location>
</feature>
<name>A0A9D4YWT7_CHLVU</name>
<sequence>MDREEALALFQDLTGANEVVAEHVLEAMQWDLDSSVNFFLESGSVGFGGATVASPASPPDLIEEPDFEEELPRQRPSSRTAQQPPRSSPIEILDDDDDDDIQVLASSLGRRRATRADVIVEGDQVHPVGSLEDELEGGAGGGGGQGRRVRRNRRRMAGEMDRDLELLGQRFGVMTERPQQQPHRSQQQQPQQSQQQGLVQGPATMNGGSGGGGGSGEDEDMPELPADVDLQEQQMLMAAIQGGGYEGQLPDFAAPRYQPRLLSPGAQARQTLREEQDAAYHDSLRADREKQDAAERSRLEAEAAAAQQAAAAEAEERQQREEAERLERELRSKAERLPPEPAADNADSINLAVRLPAGGRCSRRFRRSDPLQAVFDFVDVQQNGSGDLQPGSYSLATSYPRRVLESSAAARSLADAGLSAKQEALFLEPK</sequence>
<evidence type="ECO:0000259" key="2">
    <source>
        <dbReference type="PROSITE" id="PS50033"/>
    </source>
</evidence>
<keyword evidence="4" id="KW-1185">Reference proteome</keyword>
<evidence type="ECO:0000313" key="4">
    <source>
        <dbReference type="Proteomes" id="UP001055712"/>
    </source>
</evidence>
<comment type="caution">
    <text evidence="3">The sequence shown here is derived from an EMBL/GenBank/DDBJ whole genome shotgun (WGS) entry which is preliminary data.</text>
</comment>
<feature type="compositionally biased region" description="Low complexity" evidence="1">
    <location>
        <begin position="302"/>
        <end position="312"/>
    </location>
</feature>
<feature type="compositionally biased region" description="Basic and acidic residues" evidence="1">
    <location>
        <begin position="271"/>
        <end position="301"/>
    </location>
</feature>
<dbReference type="Pfam" id="PF14555">
    <property type="entry name" value="UBA_4"/>
    <property type="match status" value="1"/>
</dbReference>
<dbReference type="Gene3D" id="3.10.20.90">
    <property type="entry name" value="Phosphatidylinositol 3-kinase Catalytic Subunit, Chain A, domain 1"/>
    <property type="match status" value="1"/>
</dbReference>
<dbReference type="PANTHER" id="PTHR23322:SF93">
    <property type="entry name" value="UBX DOMAIN-CONTAINING PROTEIN 8"/>
    <property type="match status" value="1"/>
</dbReference>